<comment type="cofactor">
    <cofactor evidence="1 6 7">
        <name>pyridoxal 5'-phosphate</name>
        <dbReference type="ChEBI" id="CHEBI:597326"/>
    </cofactor>
</comment>
<dbReference type="InterPro" id="IPR002129">
    <property type="entry name" value="PyrdxlP-dep_de-COase"/>
</dbReference>
<evidence type="ECO:0000313" key="10">
    <source>
        <dbReference type="Proteomes" id="UP000184330"/>
    </source>
</evidence>
<dbReference type="InterPro" id="IPR015421">
    <property type="entry name" value="PyrdxlP-dep_Trfase_major"/>
</dbReference>
<keyword evidence="8" id="KW-1133">Transmembrane helix</keyword>
<evidence type="ECO:0000256" key="1">
    <source>
        <dbReference type="ARBA" id="ARBA00001933"/>
    </source>
</evidence>
<dbReference type="AlphaFoldDB" id="A0A1L7WMG2"/>
<feature type="modified residue" description="N6-(pyridoxal phosphate)lysine" evidence="6">
    <location>
        <position position="284"/>
    </location>
</feature>
<evidence type="ECO:0000256" key="6">
    <source>
        <dbReference type="PIRSR" id="PIRSR602129-50"/>
    </source>
</evidence>
<dbReference type="PROSITE" id="PS00392">
    <property type="entry name" value="DDC_GAD_HDC_YDC"/>
    <property type="match status" value="1"/>
</dbReference>
<dbReference type="Proteomes" id="UP000184330">
    <property type="component" value="Unassembled WGS sequence"/>
</dbReference>
<sequence length="373" mass="41094">MATPPNYHCLLNEVLSSIPLTTQSITNSYVTEQLNLETCPIVTVTSNEEAASIRSQVQPSTASRPIAQVLEQANSIFSYRLFNHHPRFFGFLPGPSHPVTLLSDLLLSSKNPHAGSWSQSSGPSAIETGLIRWLAEAAGLAEETAGGLFVSGGSMANLVGLQVARDQVSREEWEQRVKGIIYVSEQTRSSITKGLRILGFNNKQVRKVRCDEEFSMSVPNLVIMIKGDREKGLTPFLIVASCGTTNTGSLHIDGAYSASILLSKSHKHPHGISHADSISWDTRKWLFQTYGCGMVLLRNHSRLLQSFATGAEHTRDAADFGDFDTPNFWNFGSELTRLARGMRSWFSLQVLGLDCVWGGLIMGLSWGRRLRRS</sequence>
<keyword evidence="4 6" id="KW-0663">Pyridoxal phosphate</keyword>
<dbReference type="SUPFAM" id="SSF53383">
    <property type="entry name" value="PLP-dependent transferases"/>
    <property type="match status" value="1"/>
</dbReference>
<evidence type="ECO:0000256" key="7">
    <source>
        <dbReference type="RuleBase" id="RU000382"/>
    </source>
</evidence>
<evidence type="ECO:0000256" key="3">
    <source>
        <dbReference type="ARBA" id="ARBA00022793"/>
    </source>
</evidence>
<dbReference type="Gene3D" id="3.90.1150.170">
    <property type="match status" value="1"/>
</dbReference>
<evidence type="ECO:0000256" key="8">
    <source>
        <dbReference type="SAM" id="Phobius"/>
    </source>
</evidence>
<dbReference type="Gene3D" id="3.40.640.10">
    <property type="entry name" value="Type I PLP-dependent aspartate aminotransferase-like (Major domain)"/>
    <property type="match status" value="2"/>
</dbReference>
<dbReference type="InterPro" id="IPR015424">
    <property type="entry name" value="PyrdxlP-dep_Trfase"/>
</dbReference>
<dbReference type="PANTHER" id="PTHR11999">
    <property type="entry name" value="GROUP II PYRIDOXAL-5-PHOSPHATE DECARBOXYLASE"/>
    <property type="match status" value="1"/>
</dbReference>
<name>A0A1L7WMG2_9HELO</name>
<evidence type="ECO:0000313" key="9">
    <source>
        <dbReference type="EMBL" id="CZR53963.1"/>
    </source>
</evidence>
<keyword evidence="8" id="KW-0472">Membrane</keyword>
<dbReference type="GO" id="GO:0019752">
    <property type="term" value="P:carboxylic acid metabolic process"/>
    <property type="evidence" value="ECO:0007669"/>
    <property type="project" value="InterPro"/>
</dbReference>
<dbReference type="GO" id="GO:0030170">
    <property type="term" value="F:pyridoxal phosphate binding"/>
    <property type="evidence" value="ECO:0007669"/>
    <property type="project" value="InterPro"/>
</dbReference>
<gene>
    <name evidence="9" type="ORF">PAC_03846</name>
</gene>
<feature type="transmembrane region" description="Helical" evidence="8">
    <location>
        <begin position="345"/>
        <end position="367"/>
    </location>
</feature>
<dbReference type="GO" id="GO:0016831">
    <property type="term" value="F:carboxy-lyase activity"/>
    <property type="evidence" value="ECO:0007669"/>
    <property type="project" value="UniProtKB-KW"/>
</dbReference>
<dbReference type="Pfam" id="PF00282">
    <property type="entry name" value="Pyridoxal_deC"/>
    <property type="match status" value="1"/>
</dbReference>
<dbReference type="OrthoDB" id="2161780at2759"/>
<dbReference type="InterPro" id="IPR021115">
    <property type="entry name" value="Pyridoxal-P_BS"/>
</dbReference>
<dbReference type="PANTHER" id="PTHR11999:SF70">
    <property type="entry name" value="MIP05841P"/>
    <property type="match status" value="1"/>
</dbReference>
<comment type="similarity">
    <text evidence="2 7">Belongs to the group II decarboxylase family.</text>
</comment>
<dbReference type="InterPro" id="IPR010977">
    <property type="entry name" value="Aromatic_deC"/>
</dbReference>
<reference evidence="9 10" key="1">
    <citation type="submission" date="2016-03" db="EMBL/GenBank/DDBJ databases">
        <authorList>
            <person name="Ploux O."/>
        </authorList>
    </citation>
    <scope>NUCLEOTIDE SEQUENCE [LARGE SCALE GENOMIC DNA]</scope>
    <source>
        <strain evidence="9 10">UAMH 11012</strain>
    </source>
</reference>
<evidence type="ECO:0000256" key="4">
    <source>
        <dbReference type="ARBA" id="ARBA00022898"/>
    </source>
</evidence>
<keyword evidence="8" id="KW-0812">Transmembrane</keyword>
<evidence type="ECO:0000256" key="2">
    <source>
        <dbReference type="ARBA" id="ARBA00009533"/>
    </source>
</evidence>
<organism evidence="9 10">
    <name type="scientific">Phialocephala subalpina</name>
    <dbReference type="NCBI Taxonomy" id="576137"/>
    <lineage>
        <taxon>Eukaryota</taxon>
        <taxon>Fungi</taxon>
        <taxon>Dikarya</taxon>
        <taxon>Ascomycota</taxon>
        <taxon>Pezizomycotina</taxon>
        <taxon>Leotiomycetes</taxon>
        <taxon>Helotiales</taxon>
        <taxon>Mollisiaceae</taxon>
        <taxon>Phialocephala</taxon>
        <taxon>Phialocephala fortinii species complex</taxon>
    </lineage>
</organism>
<accession>A0A1L7WMG2</accession>
<protein>
    <submittedName>
        <fullName evidence="9">Related to glutamic acid decarboxylase</fullName>
    </submittedName>
</protein>
<evidence type="ECO:0000256" key="5">
    <source>
        <dbReference type="ARBA" id="ARBA00023239"/>
    </source>
</evidence>
<proteinExistence type="inferred from homology"/>
<keyword evidence="10" id="KW-1185">Reference proteome</keyword>
<dbReference type="EMBL" id="FJOG01000004">
    <property type="protein sequence ID" value="CZR53963.1"/>
    <property type="molecule type" value="Genomic_DNA"/>
</dbReference>
<keyword evidence="5 7" id="KW-0456">Lyase</keyword>
<dbReference type="STRING" id="576137.A0A1L7WMG2"/>
<keyword evidence="3" id="KW-0210">Decarboxylase</keyword>